<comment type="caution">
    <text evidence="1">The sequence shown here is derived from an EMBL/GenBank/DDBJ whole genome shotgun (WGS) entry which is preliminary data.</text>
</comment>
<protein>
    <recommendedName>
        <fullName evidence="3">SMI1/KNR4 family protein</fullName>
    </recommendedName>
</protein>
<dbReference type="PATRIC" id="fig|28037.216.peg.1156"/>
<sequence>MKNYLLDERIFQYPESFKKLIELNLVDFDCWYLLDSEWALSLYKGLQERYPSRKLIPFAKRGDCDDTACFEIGKGNKVQLIHDFAAEGWEQRKEFNDFWEWVEYAVKCMIEYNKEDGIE</sequence>
<dbReference type="RefSeq" id="WP_045615162.1">
    <property type="nucleotide sequence ID" value="NZ_JYGT01000008.1"/>
</dbReference>
<proteinExistence type="predicted"/>
<evidence type="ECO:0000313" key="1">
    <source>
        <dbReference type="EMBL" id="KJQ75429.1"/>
    </source>
</evidence>
<name>A0A0F2DZ23_9STRE</name>
<dbReference type="EMBL" id="JYGT01000008">
    <property type="protein sequence ID" value="KJQ75429.1"/>
    <property type="molecule type" value="Genomic_DNA"/>
</dbReference>
<reference evidence="1 2" key="1">
    <citation type="submission" date="2015-02" db="EMBL/GenBank/DDBJ databases">
        <title>Evolution of amylase-binding proteins of oral streptococcal species.</title>
        <authorList>
            <person name="Haase E.M."/>
        </authorList>
    </citation>
    <scope>NUCLEOTIDE SEQUENCE [LARGE SCALE GENOMIC DNA]</scope>
    <source>
        <strain evidence="1 2">UC921A</strain>
    </source>
</reference>
<dbReference type="Proteomes" id="UP000033489">
    <property type="component" value="Unassembled WGS sequence"/>
</dbReference>
<dbReference type="InterPro" id="IPR037883">
    <property type="entry name" value="Knr4/Smi1-like_sf"/>
</dbReference>
<evidence type="ECO:0008006" key="3">
    <source>
        <dbReference type="Google" id="ProtNLM"/>
    </source>
</evidence>
<dbReference type="OrthoDB" id="6058590at2"/>
<organism evidence="1 2">
    <name type="scientific">Streptococcus infantis</name>
    <dbReference type="NCBI Taxonomy" id="68892"/>
    <lineage>
        <taxon>Bacteria</taxon>
        <taxon>Bacillati</taxon>
        <taxon>Bacillota</taxon>
        <taxon>Bacilli</taxon>
        <taxon>Lactobacillales</taxon>
        <taxon>Streptococcaceae</taxon>
        <taxon>Streptococcus</taxon>
    </lineage>
</organism>
<dbReference type="SUPFAM" id="SSF160631">
    <property type="entry name" value="SMI1/KNR4-like"/>
    <property type="match status" value="1"/>
</dbReference>
<evidence type="ECO:0000313" key="2">
    <source>
        <dbReference type="Proteomes" id="UP000033489"/>
    </source>
</evidence>
<accession>A0A0F2DZ23</accession>
<dbReference type="AlphaFoldDB" id="A0A0F2DZ23"/>
<gene>
    <name evidence="1" type="ORF">TZ94_01194</name>
</gene>